<accession>A0AAN6TF24</accession>
<dbReference type="GeneID" id="89937730"/>
<evidence type="ECO:0000313" key="3">
    <source>
        <dbReference type="Proteomes" id="UP001302812"/>
    </source>
</evidence>
<organism evidence="2 3">
    <name type="scientific">Canariomyces notabilis</name>
    <dbReference type="NCBI Taxonomy" id="2074819"/>
    <lineage>
        <taxon>Eukaryota</taxon>
        <taxon>Fungi</taxon>
        <taxon>Dikarya</taxon>
        <taxon>Ascomycota</taxon>
        <taxon>Pezizomycotina</taxon>
        <taxon>Sordariomycetes</taxon>
        <taxon>Sordariomycetidae</taxon>
        <taxon>Sordariales</taxon>
        <taxon>Chaetomiaceae</taxon>
        <taxon>Canariomyces</taxon>
    </lineage>
</organism>
<feature type="region of interest" description="Disordered" evidence="1">
    <location>
        <begin position="76"/>
        <end position="155"/>
    </location>
</feature>
<gene>
    <name evidence="2" type="ORF">N656DRAFT_768191</name>
</gene>
<sequence>MATFTKNDDAEAPAGRDSLLQIFTEREQLIILHGFLTMQDSVPKIDYAKVAERMGLNPRTIGNAWGAIKKKISAFDKEDRKRKGLPEQDDDDKSDEDTPKAKSKPTPKRARTTKAVPGTPGTPTPKPKKTPGPGRGRKSAKTLLSAARAVTDDEEEEIIKKEEAAMKRELVAEEADDDAATVVAPDAAEI</sequence>
<protein>
    <submittedName>
        <fullName evidence="2">Uncharacterized protein</fullName>
    </submittedName>
</protein>
<evidence type="ECO:0000256" key="1">
    <source>
        <dbReference type="SAM" id="MobiDB-lite"/>
    </source>
</evidence>
<proteinExistence type="predicted"/>
<name>A0AAN6TF24_9PEZI</name>
<feature type="compositionally biased region" description="Basic and acidic residues" evidence="1">
    <location>
        <begin position="76"/>
        <end position="86"/>
    </location>
</feature>
<reference evidence="2" key="1">
    <citation type="journal article" date="2023" name="Mol. Phylogenet. Evol.">
        <title>Genome-scale phylogeny and comparative genomics of the fungal order Sordariales.</title>
        <authorList>
            <person name="Hensen N."/>
            <person name="Bonometti L."/>
            <person name="Westerberg I."/>
            <person name="Brannstrom I.O."/>
            <person name="Guillou S."/>
            <person name="Cros-Aarteil S."/>
            <person name="Calhoun S."/>
            <person name="Haridas S."/>
            <person name="Kuo A."/>
            <person name="Mondo S."/>
            <person name="Pangilinan J."/>
            <person name="Riley R."/>
            <person name="LaButti K."/>
            <person name="Andreopoulos B."/>
            <person name="Lipzen A."/>
            <person name="Chen C."/>
            <person name="Yan M."/>
            <person name="Daum C."/>
            <person name="Ng V."/>
            <person name="Clum A."/>
            <person name="Steindorff A."/>
            <person name="Ohm R.A."/>
            <person name="Martin F."/>
            <person name="Silar P."/>
            <person name="Natvig D.O."/>
            <person name="Lalanne C."/>
            <person name="Gautier V."/>
            <person name="Ament-Velasquez S.L."/>
            <person name="Kruys A."/>
            <person name="Hutchinson M.I."/>
            <person name="Powell A.J."/>
            <person name="Barry K."/>
            <person name="Miller A.N."/>
            <person name="Grigoriev I.V."/>
            <person name="Debuchy R."/>
            <person name="Gladieux P."/>
            <person name="Hiltunen Thoren M."/>
            <person name="Johannesson H."/>
        </authorList>
    </citation>
    <scope>NUCLEOTIDE SEQUENCE</scope>
    <source>
        <strain evidence="2">CBS 508.74</strain>
    </source>
</reference>
<dbReference type="Proteomes" id="UP001302812">
    <property type="component" value="Unassembled WGS sequence"/>
</dbReference>
<comment type="caution">
    <text evidence="2">The sequence shown here is derived from an EMBL/GenBank/DDBJ whole genome shotgun (WGS) entry which is preliminary data.</text>
</comment>
<reference evidence="2" key="2">
    <citation type="submission" date="2023-05" db="EMBL/GenBank/DDBJ databases">
        <authorList>
            <consortium name="Lawrence Berkeley National Laboratory"/>
            <person name="Steindorff A."/>
            <person name="Hensen N."/>
            <person name="Bonometti L."/>
            <person name="Westerberg I."/>
            <person name="Brannstrom I.O."/>
            <person name="Guillou S."/>
            <person name="Cros-Aarteil S."/>
            <person name="Calhoun S."/>
            <person name="Haridas S."/>
            <person name="Kuo A."/>
            <person name="Mondo S."/>
            <person name="Pangilinan J."/>
            <person name="Riley R."/>
            <person name="Labutti K."/>
            <person name="Andreopoulos B."/>
            <person name="Lipzen A."/>
            <person name="Chen C."/>
            <person name="Yanf M."/>
            <person name="Daum C."/>
            <person name="Ng V."/>
            <person name="Clum A."/>
            <person name="Ohm R."/>
            <person name="Martin F."/>
            <person name="Silar P."/>
            <person name="Natvig D."/>
            <person name="Lalanne C."/>
            <person name="Gautier V."/>
            <person name="Ament-Velasquez S.L."/>
            <person name="Kruys A."/>
            <person name="Hutchinson M.I."/>
            <person name="Powell A.J."/>
            <person name="Barry K."/>
            <person name="Miller A.N."/>
            <person name="Grigoriev I.V."/>
            <person name="Debuchy R."/>
            <person name="Gladieux P."/>
            <person name="Thoren M.H."/>
            <person name="Johannesson H."/>
        </authorList>
    </citation>
    <scope>NUCLEOTIDE SEQUENCE</scope>
    <source>
        <strain evidence="2">CBS 508.74</strain>
    </source>
</reference>
<dbReference type="AlphaFoldDB" id="A0AAN6TF24"/>
<dbReference type="RefSeq" id="XP_064670833.1">
    <property type="nucleotide sequence ID" value="XM_064813605.1"/>
</dbReference>
<dbReference type="EMBL" id="MU853340">
    <property type="protein sequence ID" value="KAK4113263.1"/>
    <property type="molecule type" value="Genomic_DNA"/>
</dbReference>
<feature type="compositionally biased region" description="Basic residues" evidence="1">
    <location>
        <begin position="101"/>
        <end position="112"/>
    </location>
</feature>
<keyword evidence="3" id="KW-1185">Reference proteome</keyword>
<evidence type="ECO:0000313" key="2">
    <source>
        <dbReference type="EMBL" id="KAK4113263.1"/>
    </source>
</evidence>